<dbReference type="eggNOG" id="KOG0686">
    <property type="taxonomic scope" value="Eukaryota"/>
</dbReference>
<dbReference type="GO" id="GO:0000338">
    <property type="term" value="P:protein deneddylation"/>
    <property type="evidence" value="ECO:0007669"/>
    <property type="project" value="EnsemblFungi"/>
</dbReference>
<dbReference type="OrthoDB" id="422427at2759"/>
<dbReference type="InterPro" id="IPR000717">
    <property type="entry name" value="PCI_dom"/>
</dbReference>
<gene>
    <name evidence="8" type="ORF">SOCG_01473</name>
</gene>
<keyword evidence="5" id="KW-0736">Signalosome</keyword>
<dbReference type="InterPro" id="IPR045135">
    <property type="entry name" value="Rpn7_N"/>
</dbReference>
<dbReference type="AlphaFoldDB" id="S9PUR0"/>
<dbReference type="PANTHER" id="PTHR14145:SF2">
    <property type="entry name" value="COP9 SIGNALOSOME COMPLEX SUBUNIT 1"/>
    <property type="match status" value="1"/>
</dbReference>
<sequence length="417" mass="48446">MDTTAVDTADLEKYLNQYGVWPRIFRALFIARSHETFRSFCSQYAINQLKAHTYNLELYKSTFTEFANDMPDQQYDLSWIDSVTYHRKQNLDHLTKELKSYKNNLIRESIRSAQVDLASFFTDLGQFESALRAYAKVREYCTNAAQIAHLSLDLMRVSIWMENYSHVLAFGSRAKSTFSSAMEIKSTVYAYCGLAHMCLGDYKSALDHFLHIEPDFSDILLTKTDVSTYTCICALVSWDHNELLQQLNEDEIFNALSDLNPSLRKCMHFMSQRNYSSLFNTLQANFPEYAFDMYLAPHLSTFLSLIRERSLVDYLFPYSAIPMKKIASDFQVDLPFVEDFLLQMVEAQKINAKLDCLNKCVYMESSFERERFQEIQDIAENTHIYSKAIHLQTTNTFNKSIADESSTNTYYPPVDQN</sequence>
<dbReference type="GO" id="GO:0008180">
    <property type="term" value="C:COP9 signalosome"/>
    <property type="evidence" value="ECO:0007669"/>
    <property type="project" value="UniProtKB-KW"/>
</dbReference>
<dbReference type="Pfam" id="PF10602">
    <property type="entry name" value="RPN7"/>
    <property type="match status" value="1"/>
</dbReference>
<feature type="domain" description="PCI" evidence="7">
    <location>
        <begin position="201"/>
        <end position="368"/>
    </location>
</feature>
<keyword evidence="4" id="KW-0963">Cytoplasm</keyword>
<evidence type="ECO:0000256" key="3">
    <source>
        <dbReference type="ARBA" id="ARBA00008793"/>
    </source>
</evidence>
<dbReference type="Pfam" id="PF01399">
    <property type="entry name" value="PCI"/>
    <property type="match status" value="1"/>
</dbReference>
<evidence type="ECO:0000256" key="1">
    <source>
        <dbReference type="ARBA" id="ARBA00004123"/>
    </source>
</evidence>
<comment type="similarity">
    <text evidence="3">Belongs to the CSN1 family.</text>
</comment>
<dbReference type="SUPFAM" id="SSF46785">
    <property type="entry name" value="Winged helix' DNA-binding domain"/>
    <property type="match status" value="1"/>
</dbReference>
<dbReference type="InterPro" id="IPR019585">
    <property type="entry name" value="Rpn7/CSN1"/>
</dbReference>
<evidence type="ECO:0000256" key="5">
    <source>
        <dbReference type="ARBA" id="ARBA00022790"/>
    </source>
</evidence>
<reference evidence="8 9" key="1">
    <citation type="journal article" date="2011" name="Science">
        <title>Comparative functional genomics of the fission yeasts.</title>
        <authorList>
            <person name="Rhind N."/>
            <person name="Chen Z."/>
            <person name="Yassour M."/>
            <person name="Thompson D.A."/>
            <person name="Haas B.J."/>
            <person name="Habib N."/>
            <person name="Wapinski I."/>
            <person name="Roy S."/>
            <person name="Lin M.F."/>
            <person name="Heiman D.I."/>
            <person name="Young S.K."/>
            <person name="Furuya K."/>
            <person name="Guo Y."/>
            <person name="Pidoux A."/>
            <person name="Chen H.M."/>
            <person name="Robbertse B."/>
            <person name="Goldberg J.M."/>
            <person name="Aoki K."/>
            <person name="Bayne E.H."/>
            <person name="Berlin A.M."/>
            <person name="Desjardins C.A."/>
            <person name="Dobbs E."/>
            <person name="Dukaj L."/>
            <person name="Fan L."/>
            <person name="FitzGerald M.G."/>
            <person name="French C."/>
            <person name="Gujja S."/>
            <person name="Hansen K."/>
            <person name="Keifenheim D."/>
            <person name="Levin J.Z."/>
            <person name="Mosher R.A."/>
            <person name="Mueller C.A."/>
            <person name="Pfiffner J."/>
            <person name="Priest M."/>
            <person name="Russ C."/>
            <person name="Smialowska A."/>
            <person name="Swoboda P."/>
            <person name="Sykes S.M."/>
            <person name="Vaughn M."/>
            <person name="Vengrova S."/>
            <person name="Yoder R."/>
            <person name="Zeng Q."/>
            <person name="Allshire R."/>
            <person name="Baulcombe D."/>
            <person name="Birren B.W."/>
            <person name="Brown W."/>
            <person name="Ekwall K."/>
            <person name="Kellis M."/>
            <person name="Leatherwood J."/>
            <person name="Levin H."/>
            <person name="Margalit H."/>
            <person name="Martienssen R."/>
            <person name="Nieduszynski C.A."/>
            <person name="Spatafora J.W."/>
            <person name="Friedman N."/>
            <person name="Dalgaard J.Z."/>
            <person name="Baumann P."/>
            <person name="Niki H."/>
            <person name="Regev A."/>
            <person name="Nusbaum C."/>
        </authorList>
    </citation>
    <scope>NUCLEOTIDE SEQUENCE [LARGE SCALE GENOMIC DNA]</scope>
    <source>
        <strain evidence="9">yFS286</strain>
    </source>
</reference>
<evidence type="ECO:0000259" key="7">
    <source>
        <dbReference type="PROSITE" id="PS50250"/>
    </source>
</evidence>
<organism evidence="8 9">
    <name type="scientific">Schizosaccharomyces octosporus (strain yFS286)</name>
    <name type="common">Fission yeast</name>
    <name type="synonym">Octosporomyces octosporus</name>
    <dbReference type="NCBI Taxonomy" id="483514"/>
    <lineage>
        <taxon>Eukaryota</taxon>
        <taxon>Fungi</taxon>
        <taxon>Dikarya</taxon>
        <taxon>Ascomycota</taxon>
        <taxon>Taphrinomycotina</taxon>
        <taxon>Schizosaccharomycetes</taxon>
        <taxon>Schizosaccharomycetales</taxon>
        <taxon>Schizosaccharomycetaceae</taxon>
        <taxon>Schizosaccharomyces</taxon>
    </lineage>
</organism>
<evidence type="ECO:0000256" key="2">
    <source>
        <dbReference type="ARBA" id="ARBA00004496"/>
    </source>
</evidence>
<dbReference type="GO" id="GO:0006974">
    <property type="term" value="P:DNA damage response"/>
    <property type="evidence" value="ECO:0007669"/>
    <property type="project" value="EnsemblFungi"/>
</dbReference>
<dbReference type="VEuPathDB" id="FungiDB:SOCG_01473"/>
<protein>
    <submittedName>
        <fullName evidence="8">COP9/signalosome complex subunit Csn1</fullName>
    </submittedName>
</protein>
<evidence type="ECO:0000256" key="6">
    <source>
        <dbReference type="ARBA" id="ARBA00023242"/>
    </source>
</evidence>
<dbReference type="GeneID" id="25030453"/>
<name>S9PUR0_SCHOY</name>
<dbReference type="GO" id="GO:0005737">
    <property type="term" value="C:cytoplasm"/>
    <property type="evidence" value="ECO:0007669"/>
    <property type="project" value="UniProtKB-SubCell"/>
</dbReference>
<dbReference type="Gene3D" id="1.25.40.570">
    <property type="match status" value="1"/>
</dbReference>
<dbReference type="HOGENOM" id="CLU_022348_1_1_1"/>
<evidence type="ECO:0000256" key="4">
    <source>
        <dbReference type="ARBA" id="ARBA00022490"/>
    </source>
</evidence>
<comment type="subcellular location">
    <subcellularLocation>
        <location evidence="2">Cytoplasm</location>
    </subcellularLocation>
    <subcellularLocation>
        <location evidence="1">Nucleus</location>
    </subcellularLocation>
</comment>
<accession>S9PUR0</accession>
<dbReference type="SUPFAM" id="SSF48452">
    <property type="entry name" value="TPR-like"/>
    <property type="match status" value="1"/>
</dbReference>
<dbReference type="InterPro" id="IPR011990">
    <property type="entry name" value="TPR-like_helical_dom_sf"/>
</dbReference>
<dbReference type="SMART" id="SM00088">
    <property type="entry name" value="PINT"/>
    <property type="match status" value="1"/>
</dbReference>
<dbReference type="EMBL" id="KE503208">
    <property type="protein sequence ID" value="EPX71253.1"/>
    <property type="molecule type" value="Genomic_DNA"/>
</dbReference>
<dbReference type="OMA" id="IYLQNWA"/>
<dbReference type="Proteomes" id="UP000016088">
    <property type="component" value="Unassembled WGS sequence"/>
</dbReference>
<keyword evidence="9" id="KW-1185">Reference proteome</keyword>
<keyword evidence="6" id="KW-0539">Nucleus</keyword>
<dbReference type="PROSITE" id="PS50250">
    <property type="entry name" value="PCI"/>
    <property type="match status" value="1"/>
</dbReference>
<dbReference type="RefSeq" id="XP_013019880.1">
    <property type="nucleotide sequence ID" value="XM_013164426.1"/>
</dbReference>
<dbReference type="PANTHER" id="PTHR14145">
    <property type="entry name" value="26S PROTESOME SUBUNIT 6"/>
    <property type="match status" value="1"/>
</dbReference>
<evidence type="ECO:0000313" key="8">
    <source>
        <dbReference type="EMBL" id="EPX71253.1"/>
    </source>
</evidence>
<dbReference type="InterPro" id="IPR036390">
    <property type="entry name" value="WH_DNA-bd_sf"/>
</dbReference>
<evidence type="ECO:0000313" key="9">
    <source>
        <dbReference type="Proteomes" id="UP000016088"/>
    </source>
</evidence>
<proteinExistence type="inferred from homology"/>